<keyword evidence="4 7" id="KW-0573">Peptidoglycan synthesis</keyword>
<proteinExistence type="inferred from homology"/>
<dbReference type="EMBL" id="CP054257">
    <property type="protein sequence ID" value="QTQ11410.1"/>
    <property type="molecule type" value="Genomic_DNA"/>
</dbReference>
<dbReference type="GO" id="GO:0008360">
    <property type="term" value="P:regulation of cell shape"/>
    <property type="evidence" value="ECO:0007669"/>
    <property type="project" value="UniProtKB-KW"/>
</dbReference>
<keyword evidence="6 7" id="KW-0961">Cell wall biogenesis/degradation</keyword>
<evidence type="ECO:0000256" key="4">
    <source>
        <dbReference type="ARBA" id="ARBA00022984"/>
    </source>
</evidence>
<evidence type="ECO:0000256" key="1">
    <source>
        <dbReference type="ARBA" id="ARBA00001602"/>
    </source>
</evidence>
<feature type="active site" description="Proton donor/acceptor" evidence="7">
    <location>
        <position position="186"/>
    </location>
</feature>
<dbReference type="Proteomes" id="UP000671995">
    <property type="component" value="Chromosome"/>
</dbReference>
<evidence type="ECO:0000256" key="2">
    <source>
        <dbReference type="ARBA" id="ARBA00013090"/>
    </source>
</evidence>
<evidence type="ECO:0000313" key="9">
    <source>
        <dbReference type="Proteomes" id="UP000671995"/>
    </source>
</evidence>
<dbReference type="PANTHER" id="PTHR21198:SF2">
    <property type="entry name" value="GLUTAMATE RACEMASE"/>
    <property type="match status" value="1"/>
</dbReference>
<comment type="pathway">
    <text evidence="7">Cell wall biogenesis; peptidoglycan biosynthesis.</text>
</comment>
<dbReference type="InterPro" id="IPR015942">
    <property type="entry name" value="Asp/Glu/hydantoin_racemase"/>
</dbReference>
<accession>A0A975EZA1</accession>
<dbReference type="SUPFAM" id="SSF53681">
    <property type="entry name" value="Aspartate/glutamate racemase"/>
    <property type="match status" value="2"/>
</dbReference>
<evidence type="ECO:0000256" key="5">
    <source>
        <dbReference type="ARBA" id="ARBA00023235"/>
    </source>
</evidence>
<evidence type="ECO:0000256" key="6">
    <source>
        <dbReference type="ARBA" id="ARBA00023316"/>
    </source>
</evidence>
<dbReference type="GO" id="GO:0009252">
    <property type="term" value="P:peptidoglycan biosynthetic process"/>
    <property type="evidence" value="ECO:0007669"/>
    <property type="project" value="UniProtKB-UniRule"/>
</dbReference>
<protein>
    <recommendedName>
        <fullName evidence="2 7">Glutamate racemase</fullName>
        <ecNumber evidence="2 7">5.1.1.3</ecNumber>
    </recommendedName>
</protein>
<dbReference type="GO" id="GO:0008881">
    <property type="term" value="F:glutamate racemase activity"/>
    <property type="evidence" value="ECO:0007669"/>
    <property type="project" value="UniProtKB-UniRule"/>
</dbReference>
<feature type="binding site" evidence="7">
    <location>
        <begin position="187"/>
        <end position="188"/>
    </location>
    <ligand>
        <name>substrate</name>
    </ligand>
</feature>
<evidence type="ECO:0000256" key="3">
    <source>
        <dbReference type="ARBA" id="ARBA00022960"/>
    </source>
</evidence>
<dbReference type="GO" id="GO:0071555">
    <property type="term" value="P:cell wall organization"/>
    <property type="evidence" value="ECO:0007669"/>
    <property type="project" value="UniProtKB-KW"/>
</dbReference>
<feature type="active site" description="Proton donor/acceptor" evidence="7">
    <location>
        <position position="73"/>
    </location>
</feature>
<dbReference type="AlphaFoldDB" id="A0A975EZA1"/>
<dbReference type="Gene3D" id="3.40.50.1860">
    <property type="match status" value="2"/>
</dbReference>
<gene>
    <name evidence="7 8" type="primary">murI</name>
    <name evidence="8" type="ORF">HRI96_03875</name>
</gene>
<comment type="catalytic activity">
    <reaction evidence="1 7">
        <text>L-glutamate = D-glutamate</text>
        <dbReference type="Rhea" id="RHEA:12813"/>
        <dbReference type="ChEBI" id="CHEBI:29985"/>
        <dbReference type="ChEBI" id="CHEBI:29986"/>
        <dbReference type="EC" id="5.1.1.3"/>
    </reaction>
</comment>
<name>A0A975EZA1_9SPIR</name>
<dbReference type="InterPro" id="IPR004391">
    <property type="entry name" value="Glu_race"/>
</dbReference>
<dbReference type="NCBIfam" id="TIGR00067">
    <property type="entry name" value="glut_race"/>
    <property type="match status" value="1"/>
</dbReference>
<feature type="binding site" evidence="7">
    <location>
        <begin position="9"/>
        <end position="10"/>
    </location>
    <ligand>
        <name>substrate</name>
    </ligand>
</feature>
<comment type="similarity">
    <text evidence="7">Belongs to the aspartate/glutamate racemases family.</text>
</comment>
<dbReference type="EC" id="5.1.1.3" evidence="2 7"/>
<keyword evidence="3 7" id="KW-0133">Cell shape</keyword>
<feature type="binding site" evidence="7">
    <location>
        <begin position="74"/>
        <end position="75"/>
    </location>
    <ligand>
        <name>substrate</name>
    </ligand>
</feature>
<keyword evidence="5 7" id="KW-0413">Isomerase</keyword>
<dbReference type="Pfam" id="PF01177">
    <property type="entry name" value="Asp_Glu_race"/>
    <property type="match status" value="1"/>
</dbReference>
<dbReference type="RefSeq" id="WP_210118205.1">
    <property type="nucleotide sequence ID" value="NZ_CP054257.1"/>
</dbReference>
<dbReference type="InterPro" id="IPR001920">
    <property type="entry name" value="Asp/Glu_race"/>
</dbReference>
<reference evidence="8" key="2">
    <citation type="journal article" date="2021" name="Microbiol. Resour. Announc.">
        <title>Complete Genome Sequences of Three Human Oral Treponema parvum Isolates.</title>
        <authorList>
            <person name="Zeng H."/>
            <person name="Watt R.M."/>
        </authorList>
    </citation>
    <scope>NUCLEOTIDE SEQUENCE</scope>
    <source>
        <strain evidence="8">ATCC 700773</strain>
    </source>
</reference>
<comment type="function">
    <text evidence="7">Provides the (R)-glutamate required for cell wall biosynthesis.</text>
</comment>
<dbReference type="PANTHER" id="PTHR21198">
    <property type="entry name" value="GLUTAMATE RACEMASE"/>
    <property type="match status" value="1"/>
</dbReference>
<reference evidence="8" key="1">
    <citation type="submission" date="2020-05" db="EMBL/GenBank/DDBJ databases">
        <authorList>
            <person name="Zeng H."/>
            <person name="Chan Y.K."/>
            <person name="Watt R.M."/>
        </authorList>
    </citation>
    <scope>NUCLEOTIDE SEQUENCE</scope>
    <source>
        <strain evidence="8">ATCC 700773</strain>
    </source>
</reference>
<evidence type="ECO:0000256" key="7">
    <source>
        <dbReference type="HAMAP-Rule" id="MF_00258"/>
    </source>
</evidence>
<dbReference type="HAMAP" id="MF_00258">
    <property type="entry name" value="Glu_racemase"/>
    <property type="match status" value="1"/>
</dbReference>
<organism evidence="8 9">
    <name type="scientific">Treponema parvum</name>
    <dbReference type="NCBI Taxonomy" id="138851"/>
    <lineage>
        <taxon>Bacteria</taxon>
        <taxon>Pseudomonadati</taxon>
        <taxon>Spirochaetota</taxon>
        <taxon>Spirochaetia</taxon>
        <taxon>Spirochaetales</taxon>
        <taxon>Treponemataceae</taxon>
        <taxon>Treponema</taxon>
    </lineage>
</organism>
<sequence>MSLKFAFFDSGTGGIPYMRFLKEKCPEAFCVYLADTKHFPYGVKTADDIVLSSSKCVSLILNKWNPDAIIIACNTISVTSLDILRSRFPHVPIIGTVPAIKLAAEVSKNRVIGLLATEGTVSNRYTKKLCENFASDCRLVPRADTDLVYFVENKFFTSGKEERLKAVRPAVDFFISSGCDTIVLGCTHFVHLKKEIEECAGSGVTVVDSREGVVRQALKTAAQIPPKEDADIFGAVSDLLQEHTADQSLFVTGFPENDESEKYKNLCLQLNIPWGGIA</sequence>
<evidence type="ECO:0000313" key="8">
    <source>
        <dbReference type="EMBL" id="QTQ11410.1"/>
    </source>
</evidence>
<feature type="binding site" evidence="7">
    <location>
        <begin position="41"/>
        <end position="42"/>
    </location>
    <ligand>
        <name>substrate</name>
    </ligand>
</feature>